<dbReference type="SUPFAM" id="SSF56796">
    <property type="entry name" value="Dehydroquinate synthase-like"/>
    <property type="match status" value="1"/>
</dbReference>
<protein>
    <submittedName>
        <fullName evidence="8">3-dehydroquinate synthase</fullName>
        <ecNumber evidence="8">4.2.3.4</ecNumber>
    </submittedName>
</protein>
<gene>
    <name evidence="8" type="ORF">GQF63_09605</name>
</gene>
<dbReference type="InterPro" id="IPR050071">
    <property type="entry name" value="Dehydroquinate_synthase"/>
</dbReference>
<dbReference type="Gene3D" id="3.40.50.1970">
    <property type="match status" value="1"/>
</dbReference>
<keyword evidence="4" id="KW-0057">Aromatic amino acid biosynthesis</keyword>
<proteinExistence type="predicted"/>
<dbReference type="Pfam" id="PF24621">
    <property type="entry name" value="DHQS_C"/>
    <property type="match status" value="1"/>
</dbReference>
<evidence type="ECO:0000256" key="5">
    <source>
        <dbReference type="ARBA" id="ARBA00023239"/>
    </source>
</evidence>
<organism evidence="8 9">
    <name type="scientific">Sphingobacterium humi</name>
    <dbReference type="NCBI Taxonomy" id="1796905"/>
    <lineage>
        <taxon>Bacteria</taxon>
        <taxon>Pseudomonadati</taxon>
        <taxon>Bacteroidota</taxon>
        <taxon>Sphingobacteriia</taxon>
        <taxon>Sphingobacteriales</taxon>
        <taxon>Sphingobacteriaceae</taxon>
        <taxon>Sphingobacterium</taxon>
    </lineage>
</organism>
<dbReference type="GO" id="GO:0003856">
    <property type="term" value="F:3-dehydroquinate synthase activity"/>
    <property type="evidence" value="ECO:0007669"/>
    <property type="project" value="UniProtKB-EC"/>
</dbReference>
<dbReference type="Gene3D" id="1.20.1090.10">
    <property type="entry name" value="Dehydroquinate synthase-like - alpha domain"/>
    <property type="match status" value="1"/>
</dbReference>
<dbReference type="EC" id="4.2.3.4" evidence="8"/>
<evidence type="ECO:0000256" key="1">
    <source>
        <dbReference type="ARBA" id="ARBA00001911"/>
    </source>
</evidence>
<dbReference type="InterPro" id="IPR030960">
    <property type="entry name" value="DHQS/DOIS_N"/>
</dbReference>
<dbReference type="OrthoDB" id="9806583at2"/>
<dbReference type="GO" id="GO:0009073">
    <property type="term" value="P:aromatic amino acid family biosynthetic process"/>
    <property type="evidence" value="ECO:0007669"/>
    <property type="project" value="UniProtKB-KW"/>
</dbReference>
<evidence type="ECO:0000313" key="8">
    <source>
        <dbReference type="EMBL" id="MVZ62275.1"/>
    </source>
</evidence>
<evidence type="ECO:0000256" key="2">
    <source>
        <dbReference type="ARBA" id="ARBA00022605"/>
    </source>
</evidence>
<dbReference type="NCBIfam" id="NF004852">
    <property type="entry name" value="PRK06203.1"/>
    <property type="match status" value="1"/>
</dbReference>
<sequence>MERVLKQGFSIDYSYNIYFTEDLFSPQNTLLRDFFKQKRNPDFKQKILFVIDDAVWEKHPELGFKLNVYIKELEDVKLVGPPLILKGGEVCKNDPQALDAIIEAIDQYGVDRHSYVIAIGGGAILDLVGYAAAIAHRGIRHIRIPTTVLSQNDSGVGVKNSVNYKGKKNFLGTFTPAVAVFNDYQFLATLDKRSWLAGISEAIKVALIKDLDFYQWIIDHAEQLPKRDAAAMKELIFRCADLHLEHIRNGDPFELGSSRPLDFGHWSAHKLEQLSNFQVLHGEAVAIGIAIDVVYSYLLGNLQEQEALSVVHLIHQLGLPVYHELLSTVEGKQKLIQGLVEFQEHLGGRLTVVLLEHLGKGKDFHQIDAELVLQAIDFLSEFQAAYNRLDEVS</sequence>
<dbReference type="EMBL" id="WSQA01000006">
    <property type="protein sequence ID" value="MVZ62275.1"/>
    <property type="molecule type" value="Genomic_DNA"/>
</dbReference>
<reference evidence="8 9" key="1">
    <citation type="submission" date="2019-12" db="EMBL/GenBank/DDBJ databases">
        <authorList>
            <person name="Dong K."/>
        </authorList>
    </citation>
    <scope>NUCLEOTIDE SEQUENCE [LARGE SCALE GENOMIC DNA]</scope>
    <source>
        <strain evidence="8 9">JCM 31225</strain>
    </source>
</reference>
<feature type="domain" description="3-dehydroquinate synthase N-terminal" evidence="6">
    <location>
        <begin position="84"/>
        <end position="195"/>
    </location>
</feature>
<dbReference type="RefSeq" id="WP_160369189.1">
    <property type="nucleotide sequence ID" value="NZ_WSQA01000006.1"/>
</dbReference>
<evidence type="ECO:0000259" key="6">
    <source>
        <dbReference type="Pfam" id="PF01761"/>
    </source>
</evidence>
<keyword evidence="5 8" id="KW-0456">Lyase</keyword>
<evidence type="ECO:0000256" key="3">
    <source>
        <dbReference type="ARBA" id="ARBA00023027"/>
    </source>
</evidence>
<name>A0A6N8KXU5_9SPHI</name>
<dbReference type="AlphaFoldDB" id="A0A6N8KXU5"/>
<dbReference type="GO" id="GO:0008652">
    <property type="term" value="P:amino acid biosynthetic process"/>
    <property type="evidence" value="ECO:0007669"/>
    <property type="project" value="UniProtKB-KW"/>
</dbReference>
<keyword evidence="2" id="KW-0028">Amino-acid biosynthesis</keyword>
<keyword evidence="9" id="KW-1185">Reference proteome</keyword>
<comment type="cofactor">
    <cofactor evidence="1">
        <name>NAD(+)</name>
        <dbReference type="ChEBI" id="CHEBI:57540"/>
    </cofactor>
</comment>
<dbReference type="InterPro" id="IPR056179">
    <property type="entry name" value="DHQS_C"/>
</dbReference>
<dbReference type="PANTHER" id="PTHR43622:SF7">
    <property type="entry name" value="3-DEHYDROQUINATE SYNTHASE, CHLOROPLASTIC"/>
    <property type="match status" value="1"/>
</dbReference>
<keyword evidence="3" id="KW-0520">NAD</keyword>
<evidence type="ECO:0000256" key="4">
    <source>
        <dbReference type="ARBA" id="ARBA00023141"/>
    </source>
</evidence>
<evidence type="ECO:0000313" key="9">
    <source>
        <dbReference type="Proteomes" id="UP000435036"/>
    </source>
</evidence>
<feature type="domain" description="3-dehydroquinate synthase C-terminal" evidence="7">
    <location>
        <begin position="198"/>
        <end position="324"/>
    </location>
</feature>
<comment type="caution">
    <text evidence="8">The sequence shown here is derived from an EMBL/GenBank/DDBJ whole genome shotgun (WGS) entry which is preliminary data.</text>
</comment>
<accession>A0A6N8KXU5</accession>
<dbReference type="Proteomes" id="UP000435036">
    <property type="component" value="Unassembled WGS sequence"/>
</dbReference>
<dbReference type="Pfam" id="PF01761">
    <property type="entry name" value="DHQ_synthase"/>
    <property type="match status" value="1"/>
</dbReference>
<dbReference type="CDD" id="cd08198">
    <property type="entry name" value="DHQS-like"/>
    <property type="match status" value="1"/>
</dbReference>
<evidence type="ECO:0000259" key="7">
    <source>
        <dbReference type="Pfam" id="PF24621"/>
    </source>
</evidence>
<dbReference type="PANTHER" id="PTHR43622">
    <property type="entry name" value="3-DEHYDROQUINATE SYNTHASE"/>
    <property type="match status" value="1"/>
</dbReference>